<proteinExistence type="predicted"/>
<dbReference type="EMBL" id="CP049916">
    <property type="protein sequence ID" value="QIO10240.1"/>
    <property type="molecule type" value="Genomic_DNA"/>
</dbReference>
<accession>A0A6G8S7X8</accession>
<dbReference type="KEGG" id="alj:G8D99_15310"/>
<feature type="chain" id="PRO_5026296358" description="DUF3757 domain-containing protein" evidence="1">
    <location>
        <begin position="25"/>
        <end position="143"/>
    </location>
</feature>
<feature type="signal peptide" evidence="1">
    <location>
        <begin position="1"/>
        <end position="24"/>
    </location>
</feature>
<reference evidence="2 3" key="1">
    <citation type="submission" date="2020-03" db="EMBL/GenBank/DDBJ databases">
        <authorList>
            <person name="Zhu W."/>
        </authorList>
    </citation>
    <scope>NUCLEOTIDE SEQUENCE [LARGE SCALE GENOMIC DNA]</scope>
    <source>
        <strain evidence="2 3">185</strain>
    </source>
</reference>
<evidence type="ECO:0008006" key="4">
    <source>
        <dbReference type="Google" id="ProtNLM"/>
    </source>
</evidence>
<dbReference type="AlphaFoldDB" id="A0A6G8S7X8"/>
<dbReference type="RefSeq" id="WP_166327352.1">
    <property type="nucleotide sequence ID" value="NZ_CP049916.1"/>
</dbReference>
<name>A0A6G8S7X8_9GAMM</name>
<gene>
    <name evidence="2" type="ORF">G8D99_15310</name>
</gene>
<protein>
    <recommendedName>
        <fullName evidence="4">DUF3757 domain-containing protein</fullName>
    </recommendedName>
</protein>
<dbReference type="Proteomes" id="UP000501939">
    <property type="component" value="Chromosome"/>
</dbReference>
<organism evidence="2 3">
    <name type="scientific">Acinetobacter lanii</name>
    <dbReference type="NCBI Taxonomy" id="2715163"/>
    <lineage>
        <taxon>Bacteria</taxon>
        <taxon>Pseudomonadati</taxon>
        <taxon>Pseudomonadota</taxon>
        <taxon>Gammaproteobacteria</taxon>
        <taxon>Moraxellales</taxon>
        <taxon>Moraxellaceae</taxon>
        <taxon>Acinetobacter</taxon>
    </lineage>
</organism>
<keyword evidence="1" id="KW-0732">Signal</keyword>
<keyword evidence="3" id="KW-1185">Reference proteome</keyword>
<sequence>MRNFQVIATLFLSTLCAITSQTQAQELSVVETLKQHQHWGLIQPGIACVEQYQFKPNGEVSIQSLQERVTGTYQYIISPNDFQLPAMVIHFETDNQKPDCTGSSVNQAGTSTTNFLKKGADQKIYFCDDALGKNCSVYLRPEH</sequence>
<evidence type="ECO:0000313" key="3">
    <source>
        <dbReference type="Proteomes" id="UP000501939"/>
    </source>
</evidence>
<evidence type="ECO:0000313" key="2">
    <source>
        <dbReference type="EMBL" id="QIO10240.1"/>
    </source>
</evidence>
<evidence type="ECO:0000256" key="1">
    <source>
        <dbReference type="SAM" id="SignalP"/>
    </source>
</evidence>